<gene>
    <name evidence="4" type="ORF">EK21DRAFT_107262</name>
</gene>
<evidence type="ECO:0000256" key="3">
    <source>
        <dbReference type="SAM" id="SignalP"/>
    </source>
</evidence>
<keyword evidence="5" id="KW-1185">Reference proteome</keyword>
<keyword evidence="2" id="KW-1133">Transmembrane helix</keyword>
<keyword evidence="2" id="KW-0472">Membrane</keyword>
<comment type="caution">
    <text evidence="4">The sequence shown here is derived from an EMBL/GenBank/DDBJ whole genome shotgun (WGS) entry which is preliminary data.</text>
</comment>
<sequence length="487" mass="51344">MVLSVRLSLPALSFAGAVFATQPWFEDTILGRGLETRQSNTTICNPNGYTSQNGLNFTTYCGQNNPFNDAQQPFTSPSFSDCMEHCSRYKGNGEGCFGVVWVEADGACWIRNSTTGTANLVKKDGHYSSLVIDGEMNGYDTACPASDNSVHDLSGVDGMGYTVNCGKVISGYDQCFASYPKPCLTDPYQGFYHTSSLEDCLRICVDQHPLCKAVSWNPGLEIGFANCLPKTGWSDGGLTTPGTKQGVIHSATITRIDTVDSTCPSAKTYTSSRGGNKKFDLHCGQLNTGTNITSLHTQNVTACMDACAKSDQKCIGVVFDSQLAGGFKNCYLQNTTNTVSDMPSATYAALSGSGAPASGGNDSSSSSSSGSSSKAWIAGPVIGGIAFIALAAFAYFWYWRRRAARSNPAVEKDGQALGHYGPAPAYSPGGHGGPATGYYDAPRGVHASHGVVPHEMGEGQGANELPASTKYAHAHEASKTATHELPS</sequence>
<accession>A0A9P4LRB8</accession>
<protein>
    <recommendedName>
        <fullName evidence="6">Apple domain-containing protein</fullName>
    </recommendedName>
</protein>
<evidence type="ECO:0000313" key="5">
    <source>
        <dbReference type="Proteomes" id="UP000799777"/>
    </source>
</evidence>
<dbReference type="Proteomes" id="UP000799777">
    <property type="component" value="Unassembled WGS sequence"/>
</dbReference>
<proteinExistence type="predicted"/>
<evidence type="ECO:0000313" key="4">
    <source>
        <dbReference type="EMBL" id="KAF2035133.1"/>
    </source>
</evidence>
<keyword evidence="2" id="KW-0812">Transmembrane</keyword>
<dbReference type="EMBL" id="ML978158">
    <property type="protein sequence ID" value="KAF2035133.1"/>
    <property type="molecule type" value="Genomic_DNA"/>
</dbReference>
<evidence type="ECO:0008006" key="6">
    <source>
        <dbReference type="Google" id="ProtNLM"/>
    </source>
</evidence>
<dbReference type="OrthoDB" id="3943216at2759"/>
<name>A0A9P4LRB8_9PLEO</name>
<feature type="region of interest" description="Disordered" evidence="1">
    <location>
        <begin position="457"/>
        <end position="487"/>
    </location>
</feature>
<feature type="compositionally biased region" description="Basic and acidic residues" evidence="1">
    <location>
        <begin position="473"/>
        <end position="487"/>
    </location>
</feature>
<reference evidence="4" key="1">
    <citation type="journal article" date="2020" name="Stud. Mycol.">
        <title>101 Dothideomycetes genomes: a test case for predicting lifestyles and emergence of pathogens.</title>
        <authorList>
            <person name="Haridas S."/>
            <person name="Albert R."/>
            <person name="Binder M."/>
            <person name="Bloem J."/>
            <person name="Labutti K."/>
            <person name="Salamov A."/>
            <person name="Andreopoulos B."/>
            <person name="Baker S."/>
            <person name="Barry K."/>
            <person name="Bills G."/>
            <person name="Bluhm B."/>
            <person name="Cannon C."/>
            <person name="Castanera R."/>
            <person name="Culley D."/>
            <person name="Daum C."/>
            <person name="Ezra D."/>
            <person name="Gonzalez J."/>
            <person name="Henrissat B."/>
            <person name="Kuo A."/>
            <person name="Liang C."/>
            <person name="Lipzen A."/>
            <person name="Lutzoni F."/>
            <person name="Magnuson J."/>
            <person name="Mondo S."/>
            <person name="Nolan M."/>
            <person name="Ohm R."/>
            <person name="Pangilinan J."/>
            <person name="Park H.-J."/>
            <person name="Ramirez L."/>
            <person name="Alfaro M."/>
            <person name="Sun H."/>
            <person name="Tritt A."/>
            <person name="Yoshinaga Y."/>
            <person name="Zwiers L.-H."/>
            <person name="Turgeon B."/>
            <person name="Goodwin S."/>
            <person name="Spatafora J."/>
            <person name="Crous P."/>
            <person name="Grigoriev I."/>
        </authorList>
    </citation>
    <scope>NUCLEOTIDE SEQUENCE</scope>
    <source>
        <strain evidence="4">CBS 110217</strain>
    </source>
</reference>
<evidence type="ECO:0000256" key="1">
    <source>
        <dbReference type="SAM" id="MobiDB-lite"/>
    </source>
</evidence>
<feature type="chain" id="PRO_5040139770" description="Apple domain-containing protein" evidence="3">
    <location>
        <begin position="21"/>
        <end position="487"/>
    </location>
</feature>
<feature type="signal peptide" evidence="3">
    <location>
        <begin position="1"/>
        <end position="20"/>
    </location>
</feature>
<organism evidence="4 5">
    <name type="scientific">Setomelanomma holmii</name>
    <dbReference type="NCBI Taxonomy" id="210430"/>
    <lineage>
        <taxon>Eukaryota</taxon>
        <taxon>Fungi</taxon>
        <taxon>Dikarya</taxon>
        <taxon>Ascomycota</taxon>
        <taxon>Pezizomycotina</taxon>
        <taxon>Dothideomycetes</taxon>
        <taxon>Pleosporomycetidae</taxon>
        <taxon>Pleosporales</taxon>
        <taxon>Pleosporineae</taxon>
        <taxon>Phaeosphaeriaceae</taxon>
        <taxon>Setomelanomma</taxon>
    </lineage>
</organism>
<evidence type="ECO:0000256" key="2">
    <source>
        <dbReference type="SAM" id="Phobius"/>
    </source>
</evidence>
<dbReference type="AlphaFoldDB" id="A0A9P4LRB8"/>
<keyword evidence="3" id="KW-0732">Signal</keyword>
<feature type="transmembrane region" description="Helical" evidence="2">
    <location>
        <begin position="375"/>
        <end position="398"/>
    </location>
</feature>